<dbReference type="AlphaFoldDB" id="A0A1V2K1F8"/>
<dbReference type="Proteomes" id="UP000189295">
    <property type="component" value="Unassembled WGS sequence"/>
</dbReference>
<evidence type="ECO:0008006" key="3">
    <source>
        <dbReference type="Google" id="ProtNLM"/>
    </source>
</evidence>
<organism evidence="1 2">
    <name type="scientific">Pseudomonas cedrina subsp. cedrina</name>
    <dbReference type="NCBI Taxonomy" id="76762"/>
    <lineage>
        <taxon>Bacteria</taxon>
        <taxon>Pseudomonadati</taxon>
        <taxon>Pseudomonadota</taxon>
        <taxon>Gammaproteobacteria</taxon>
        <taxon>Pseudomonadales</taxon>
        <taxon>Pseudomonadaceae</taxon>
        <taxon>Pseudomonas</taxon>
    </lineage>
</organism>
<dbReference type="OrthoDB" id="7023633at2"/>
<reference evidence="1 2" key="1">
    <citation type="submission" date="2016-10" db="EMBL/GenBank/DDBJ databases">
        <title>Pseudomonas lactis sp. nov. and Pseudomonas paralactis sp. nov., isolated from bovine raw milk.</title>
        <authorList>
            <person name="Von Neubeck M."/>
            <person name="Huptas C."/>
            <person name="Glueck C."/>
            <person name="Krewinkel M."/>
            <person name="Stoeckel M."/>
            <person name="Stressler T."/>
            <person name="Fischer L."/>
            <person name="Hinrichs J."/>
            <person name="Scherer S."/>
            <person name="Wenning M."/>
        </authorList>
    </citation>
    <scope>NUCLEOTIDE SEQUENCE [LARGE SCALE GENOMIC DNA]</scope>
    <source>
        <strain evidence="1 2">DSM 17516</strain>
    </source>
</reference>
<dbReference type="RefSeq" id="WP_076953404.1">
    <property type="nucleotide sequence ID" value="NZ_MNPW01000011.1"/>
</dbReference>
<comment type="caution">
    <text evidence="1">The sequence shown here is derived from an EMBL/GenBank/DDBJ whole genome shotgun (WGS) entry which is preliminary data.</text>
</comment>
<proteinExistence type="predicted"/>
<gene>
    <name evidence="1" type="ORF">BLL36_21255</name>
</gene>
<sequence>MYKVTPNPPNDPDLKLNQAAHRAIDHYLNTGTEPPKPPPPPSTTLFSVADDASSEMLIANSYETFSSVTALLLDLSDDLTGKQRDVALAIHQLSELGVLLVDKLMAREGDGAGG</sequence>
<evidence type="ECO:0000313" key="1">
    <source>
        <dbReference type="EMBL" id="ONH51459.1"/>
    </source>
</evidence>
<evidence type="ECO:0000313" key="2">
    <source>
        <dbReference type="Proteomes" id="UP000189295"/>
    </source>
</evidence>
<protein>
    <recommendedName>
        <fullName evidence="3">DUF3077 domain-containing protein</fullName>
    </recommendedName>
</protein>
<name>A0A1V2K1F8_PSECE</name>
<dbReference type="Pfam" id="PF19619">
    <property type="entry name" value="DUF6124"/>
    <property type="match status" value="1"/>
</dbReference>
<dbReference type="EMBL" id="MNPW01000011">
    <property type="protein sequence ID" value="ONH51459.1"/>
    <property type="molecule type" value="Genomic_DNA"/>
</dbReference>
<accession>A0A1V2K1F8</accession>